<feature type="transmembrane region" description="Helical" evidence="14">
    <location>
        <begin position="427"/>
        <end position="445"/>
    </location>
</feature>
<feature type="transmembrane region" description="Helical" evidence="14">
    <location>
        <begin position="135"/>
        <end position="153"/>
    </location>
</feature>
<feature type="transmembrane region" description="Helical" evidence="14">
    <location>
        <begin position="489"/>
        <end position="509"/>
    </location>
</feature>
<sequence length="565" mass="64362">MVARGSQSSSLFAWLRHASSITGGCHNVVDEEPRGSRAPMPGKKEQASEDGRELHQRRRVLADPRYSDCMSGKSTSDGDSSRGSGHPRLAVADADAHTEAYANSVYCKHAEEFPEKFRADIDYSIQENPRQVLCSLAILLTLVILASGPNWFWKSDGGYRLFEQSFDDLGEHRKHELRFCALQAIVCLAVAISGYCFLESRDGLLVRPHPGFWRLVHGLCLLYFLFLVCLLAINRDDGRFLLRLLVPGFGTRKQNIFSGTLVLDCSLSASTLKRQLTSVWFISHVIGWFLKMCIFRSWMFNLTFSILFEFCEMSLQWLIPEFQECWWDSIFIDAIFSNLMGMLFGCVVMRWCGKRHFDWLGAYPRYQKIMLKFTPFSSCEYEWSFFRTVRHLFMTSILLFLSLLAEVNVFLLMTVLDIPAAHWINPARLGLLGLLAFPAVAEFDAQLHFKYDRIGGNVFLFVMILTVELLVGIKYGVDRYFSSSPGADVVLPWILAGLFFGAWCCCYFAQISKEGRKDSVVRNEANSQRRTLRDTAGAVLLKIPPQACFLPLLYLAKHYYYGPST</sequence>
<feature type="compositionally biased region" description="Low complexity" evidence="13">
    <location>
        <begin position="71"/>
        <end position="84"/>
    </location>
</feature>
<organism evidence="15 16">
    <name type="scientific">Cyclospora cayetanensis</name>
    <dbReference type="NCBI Taxonomy" id="88456"/>
    <lineage>
        <taxon>Eukaryota</taxon>
        <taxon>Sar</taxon>
        <taxon>Alveolata</taxon>
        <taxon>Apicomplexa</taxon>
        <taxon>Conoidasida</taxon>
        <taxon>Coccidia</taxon>
        <taxon>Eucoccidiorida</taxon>
        <taxon>Eimeriorina</taxon>
        <taxon>Eimeriidae</taxon>
        <taxon>Cyclospora</taxon>
    </lineage>
</organism>
<dbReference type="Proteomes" id="UP000515125">
    <property type="component" value="Unplaced"/>
</dbReference>
<comment type="pathway">
    <text evidence="2">Lipid metabolism.</text>
</comment>
<keyword evidence="9 14" id="KW-0472">Membrane</keyword>
<evidence type="ECO:0000256" key="9">
    <source>
        <dbReference type="ARBA" id="ARBA00023136"/>
    </source>
</evidence>
<keyword evidence="10" id="KW-0594">Phospholipid biosynthesis</keyword>
<feature type="compositionally biased region" description="Basic and acidic residues" evidence="13">
    <location>
        <begin position="42"/>
        <end position="66"/>
    </location>
</feature>
<dbReference type="Pfam" id="PF03034">
    <property type="entry name" value="PSS"/>
    <property type="match status" value="1"/>
</dbReference>
<evidence type="ECO:0000256" key="13">
    <source>
        <dbReference type="SAM" id="MobiDB-lite"/>
    </source>
</evidence>
<proteinExistence type="predicted"/>
<dbReference type="PANTHER" id="PTHR15362">
    <property type="entry name" value="PHOSPHATIDYLINOSITOL SYNTHASE"/>
    <property type="match status" value="1"/>
</dbReference>
<evidence type="ECO:0000256" key="5">
    <source>
        <dbReference type="ARBA" id="ARBA00022692"/>
    </source>
</evidence>
<evidence type="ECO:0000256" key="2">
    <source>
        <dbReference type="ARBA" id="ARBA00005189"/>
    </source>
</evidence>
<dbReference type="GO" id="GO:0005789">
    <property type="term" value="C:endoplasmic reticulum membrane"/>
    <property type="evidence" value="ECO:0007669"/>
    <property type="project" value="UniProtKB-SubCell"/>
</dbReference>
<comment type="subcellular location">
    <subcellularLocation>
        <location evidence="1">Endoplasmic reticulum membrane</location>
        <topology evidence="1">Multi-pass membrane protein</topology>
    </subcellularLocation>
</comment>
<feature type="transmembrane region" description="Helical" evidence="14">
    <location>
        <begin position="331"/>
        <end position="352"/>
    </location>
</feature>
<keyword evidence="3" id="KW-0444">Lipid biosynthesis</keyword>
<evidence type="ECO:0000256" key="10">
    <source>
        <dbReference type="ARBA" id="ARBA00023209"/>
    </source>
</evidence>
<accession>A0A6P5WFJ1</accession>
<feature type="region of interest" description="Disordered" evidence="13">
    <location>
        <begin position="24"/>
        <end position="88"/>
    </location>
</feature>
<evidence type="ECO:0000256" key="11">
    <source>
        <dbReference type="ARBA" id="ARBA00023264"/>
    </source>
</evidence>
<dbReference type="PANTHER" id="PTHR15362:SF7">
    <property type="entry name" value="PHOSPHATIDYLSERINE SYNTHASE 2"/>
    <property type="match status" value="1"/>
</dbReference>
<keyword evidence="6" id="KW-0256">Endoplasmic reticulum</keyword>
<dbReference type="AlphaFoldDB" id="A0A6P5WFJ1"/>
<evidence type="ECO:0000256" key="7">
    <source>
        <dbReference type="ARBA" id="ARBA00022989"/>
    </source>
</evidence>
<evidence type="ECO:0000313" key="16">
    <source>
        <dbReference type="RefSeq" id="XP_022590091.2"/>
    </source>
</evidence>
<reference evidence="16" key="1">
    <citation type="submission" date="2025-08" db="UniProtKB">
        <authorList>
            <consortium name="RefSeq"/>
        </authorList>
    </citation>
    <scope>IDENTIFICATION</scope>
</reference>
<evidence type="ECO:0000256" key="12">
    <source>
        <dbReference type="ARBA" id="ARBA00025707"/>
    </source>
</evidence>
<dbReference type="InterPro" id="IPR004277">
    <property type="entry name" value="PSS"/>
</dbReference>
<name>A0A6P5WFJ1_9EIME</name>
<evidence type="ECO:0000313" key="15">
    <source>
        <dbReference type="Proteomes" id="UP000515125"/>
    </source>
</evidence>
<dbReference type="GO" id="GO:0006659">
    <property type="term" value="P:phosphatidylserine biosynthetic process"/>
    <property type="evidence" value="ECO:0007669"/>
    <property type="project" value="InterPro"/>
</dbReference>
<keyword evidence="8" id="KW-0443">Lipid metabolism</keyword>
<keyword evidence="11" id="KW-1208">Phospholipid metabolism</keyword>
<gene>
    <name evidence="16" type="primary">LOC34622221</name>
</gene>
<feature type="transmembrane region" description="Helical" evidence="14">
    <location>
        <begin position="212"/>
        <end position="233"/>
    </location>
</feature>
<dbReference type="RefSeq" id="XP_022590091.2">
    <property type="nucleotide sequence ID" value="XM_022735395.2"/>
</dbReference>
<keyword evidence="5 14" id="KW-0812">Transmembrane</keyword>
<keyword evidence="15" id="KW-1185">Reference proteome</keyword>
<evidence type="ECO:0000256" key="14">
    <source>
        <dbReference type="SAM" id="Phobius"/>
    </source>
</evidence>
<dbReference type="GeneID" id="34622221"/>
<protein>
    <submittedName>
        <fullName evidence="16">CDP-diacylglycerol--serine O-phosphatidyltransferase 2</fullName>
    </submittedName>
</protein>
<evidence type="ECO:0000256" key="6">
    <source>
        <dbReference type="ARBA" id="ARBA00022824"/>
    </source>
</evidence>
<evidence type="ECO:0000256" key="4">
    <source>
        <dbReference type="ARBA" id="ARBA00022679"/>
    </source>
</evidence>
<dbReference type="OrthoDB" id="10265393at2759"/>
<evidence type="ECO:0000256" key="3">
    <source>
        <dbReference type="ARBA" id="ARBA00022516"/>
    </source>
</evidence>
<keyword evidence="4" id="KW-0808">Transferase</keyword>
<keyword evidence="7 14" id="KW-1133">Transmembrane helix</keyword>
<feature type="transmembrane region" description="Helical" evidence="14">
    <location>
        <begin position="392"/>
        <end position="415"/>
    </location>
</feature>
<evidence type="ECO:0000256" key="1">
    <source>
        <dbReference type="ARBA" id="ARBA00004477"/>
    </source>
</evidence>
<feature type="transmembrane region" description="Helical" evidence="14">
    <location>
        <begin position="457"/>
        <end position="477"/>
    </location>
</feature>
<comment type="pathway">
    <text evidence="12">Phospholipid metabolism.</text>
</comment>
<dbReference type="GO" id="GO:0106245">
    <property type="term" value="F:L-serine-phosphatidylethanolamine phosphatidyltransferase activity"/>
    <property type="evidence" value="ECO:0007669"/>
    <property type="project" value="InterPro"/>
</dbReference>
<evidence type="ECO:0000256" key="8">
    <source>
        <dbReference type="ARBA" id="ARBA00023098"/>
    </source>
</evidence>